<dbReference type="PANTHER" id="PTHR37017:SF11">
    <property type="entry name" value="ESTERASE_LIPASE_THIOESTERASE DOMAIN-CONTAINING PROTEIN"/>
    <property type="match status" value="1"/>
</dbReference>
<feature type="domain" description="AB hydrolase-1" evidence="2">
    <location>
        <begin position="9"/>
        <end position="219"/>
    </location>
</feature>
<proteinExistence type="predicted"/>
<evidence type="ECO:0000256" key="1">
    <source>
        <dbReference type="SAM" id="MobiDB-lite"/>
    </source>
</evidence>
<reference evidence="3 4" key="1">
    <citation type="submission" date="2024-09" db="EMBL/GenBank/DDBJ databases">
        <authorList>
            <person name="Lee S.D."/>
        </authorList>
    </citation>
    <scope>NUCLEOTIDE SEQUENCE [LARGE SCALE GENOMIC DNA]</scope>
    <source>
        <strain evidence="3 4">N1-5</strain>
    </source>
</reference>
<dbReference type="SUPFAM" id="SSF53474">
    <property type="entry name" value="alpha/beta-Hydrolases"/>
    <property type="match status" value="1"/>
</dbReference>
<dbReference type="EMBL" id="JBHEZZ010000003">
    <property type="protein sequence ID" value="MFC1401155.1"/>
    <property type="molecule type" value="Genomic_DNA"/>
</dbReference>
<evidence type="ECO:0000313" key="4">
    <source>
        <dbReference type="Proteomes" id="UP001592528"/>
    </source>
</evidence>
<name>A0ABV6UI69_9ACTN</name>
<evidence type="ECO:0000313" key="3">
    <source>
        <dbReference type="EMBL" id="MFC1401155.1"/>
    </source>
</evidence>
<feature type="compositionally biased region" description="Basic and acidic residues" evidence="1">
    <location>
        <begin position="230"/>
        <end position="239"/>
    </location>
</feature>
<dbReference type="PANTHER" id="PTHR37017">
    <property type="entry name" value="AB HYDROLASE-1 DOMAIN-CONTAINING PROTEIN-RELATED"/>
    <property type="match status" value="1"/>
</dbReference>
<keyword evidence="3" id="KW-0378">Hydrolase</keyword>
<evidence type="ECO:0000259" key="2">
    <source>
        <dbReference type="Pfam" id="PF12697"/>
    </source>
</evidence>
<dbReference type="InterPro" id="IPR000073">
    <property type="entry name" value="AB_hydrolase_1"/>
</dbReference>
<keyword evidence="4" id="KW-1185">Reference proteome</keyword>
<gene>
    <name evidence="3" type="ORF">ACEZDJ_07635</name>
</gene>
<dbReference type="GO" id="GO:0016787">
    <property type="term" value="F:hydrolase activity"/>
    <property type="evidence" value="ECO:0007669"/>
    <property type="project" value="UniProtKB-KW"/>
</dbReference>
<dbReference type="Proteomes" id="UP001592528">
    <property type="component" value="Unassembled WGS sequence"/>
</dbReference>
<dbReference type="RefSeq" id="WP_063757549.1">
    <property type="nucleotide sequence ID" value="NZ_JBHEZZ010000003.1"/>
</dbReference>
<accession>A0ABV6UI69</accession>
<protein>
    <submittedName>
        <fullName evidence="3">Alpha/beta fold hydrolase</fullName>
    </submittedName>
</protein>
<dbReference type="InterPro" id="IPR029058">
    <property type="entry name" value="AB_hydrolase_fold"/>
</dbReference>
<sequence>MHRSPTPTVVLVHGANHDGWCWTPVLERLDRAGVRARTVDLPLDSYDADTRAVRDAVADARVHGPVVLVAHSYGGLPVSAGGHAADRLVFVAARMPLPGRSPAALTPEWNHPGFRESWSVRADGAVTLTAAAREVLYSGSPPALAESAARRWRPMWSRVPEQPLADPAWCTVPSLYVVCLGDRTVRVEAQRACAERAEERVALDCDHSPFFSAPDELTEVLVRQAASVGSDHDRTDRADAGTTRSTVPGW</sequence>
<feature type="region of interest" description="Disordered" evidence="1">
    <location>
        <begin position="226"/>
        <end position="250"/>
    </location>
</feature>
<comment type="caution">
    <text evidence="3">The sequence shown here is derived from an EMBL/GenBank/DDBJ whole genome shotgun (WGS) entry which is preliminary data.</text>
</comment>
<dbReference type="Pfam" id="PF12697">
    <property type="entry name" value="Abhydrolase_6"/>
    <property type="match status" value="1"/>
</dbReference>
<organism evidence="3 4">
    <name type="scientific">Streptacidiphilus cavernicola</name>
    <dbReference type="NCBI Taxonomy" id="3342716"/>
    <lineage>
        <taxon>Bacteria</taxon>
        <taxon>Bacillati</taxon>
        <taxon>Actinomycetota</taxon>
        <taxon>Actinomycetes</taxon>
        <taxon>Kitasatosporales</taxon>
        <taxon>Streptomycetaceae</taxon>
        <taxon>Streptacidiphilus</taxon>
    </lineage>
</organism>
<dbReference type="Gene3D" id="3.40.50.1820">
    <property type="entry name" value="alpha/beta hydrolase"/>
    <property type="match status" value="1"/>
</dbReference>
<dbReference type="InterPro" id="IPR052897">
    <property type="entry name" value="Sec-Metab_Biosynth_Hydrolase"/>
</dbReference>